<feature type="coiled-coil region" evidence="1">
    <location>
        <begin position="65"/>
        <end position="92"/>
    </location>
</feature>
<keyword evidence="1" id="KW-0175">Coiled coil</keyword>
<protein>
    <submittedName>
        <fullName evidence="3">Arc family DNA-binding protein</fullName>
    </submittedName>
</protein>
<dbReference type="Pfam" id="PF03869">
    <property type="entry name" value="Arc"/>
    <property type="match status" value="1"/>
</dbReference>
<dbReference type="RefSeq" id="WP_376947102.1">
    <property type="nucleotide sequence ID" value="NZ_CP171449.1"/>
</dbReference>
<dbReference type="GO" id="GO:0003677">
    <property type="term" value="F:DNA binding"/>
    <property type="evidence" value="ECO:0007669"/>
    <property type="project" value="UniProtKB-KW"/>
</dbReference>
<keyword evidence="4" id="KW-1185">Reference proteome</keyword>
<dbReference type="InterPro" id="IPR005569">
    <property type="entry name" value="Arc_DNA-bd_dom"/>
</dbReference>
<sequence>MKQTDPQFKLRLPAELKARIDQAAADSHRSINAEIVARLAASFEPARESSAVREPVSLYGSYTSSAQLIGTLTEVQEQMAALQAQLRAAHEKEHGQALENSKKE</sequence>
<evidence type="ECO:0000313" key="4">
    <source>
        <dbReference type="Proteomes" id="UP001589891"/>
    </source>
</evidence>
<dbReference type="Proteomes" id="UP001589891">
    <property type="component" value="Unassembled WGS sequence"/>
</dbReference>
<proteinExistence type="predicted"/>
<dbReference type="Gene3D" id="1.10.1220.10">
    <property type="entry name" value="Met repressor-like"/>
    <property type="match status" value="1"/>
</dbReference>
<dbReference type="EMBL" id="JBHLSS010000094">
    <property type="protein sequence ID" value="MFC0710727.1"/>
    <property type="molecule type" value="Genomic_DNA"/>
</dbReference>
<evidence type="ECO:0000256" key="1">
    <source>
        <dbReference type="SAM" id="Coils"/>
    </source>
</evidence>
<gene>
    <name evidence="3" type="ORF">ACFFGX_14615</name>
</gene>
<evidence type="ECO:0000259" key="2">
    <source>
        <dbReference type="Pfam" id="PF03869"/>
    </source>
</evidence>
<organism evidence="3 4">
    <name type="scientific">Azorhizophilus paspali</name>
    <name type="common">Azotobacter paspali</name>
    <dbReference type="NCBI Taxonomy" id="69963"/>
    <lineage>
        <taxon>Bacteria</taxon>
        <taxon>Pseudomonadati</taxon>
        <taxon>Pseudomonadota</taxon>
        <taxon>Gammaproteobacteria</taxon>
        <taxon>Pseudomonadales</taxon>
        <taxon>Pseudomonadaceae</taxon>
        <taxon>Azorhizophilus</taxon>
    </lineage>
</organism>
<keyword evidence="3" id="KW-0238">DNA-binding</keyword>
<dbReference type="SUPFAM" id="SSF47598">
    <property type="entry name" value="Ribbon-helix-helix"/>
    <property type="match status" value="1"/>
</dbReference>
<feature type="domain" description="Arc-like DNA binding" evidence="2">
    <location>
        <begin position="3"/>
        <end position="44"/>
    </location>
</feature>
<reference evidence="3 4" key="1">
    <citation type="submission" date="2024-09" db="EMBL/GenBank/DDBJ databases">
        <authorList>
            <person name="Sun Q."/>
            <person name="Mori K."/>
        </authorList>
    </citation>
    <scope>NUCLEOTIDE SEQUENCE [LARGE SCALE GENOMIC DNA]</scope>
    <source>
        <strain evidence="3 4">NCAIM B.01794</strain>
    </source>
</reference>
<name>A0ABV6SMG7_AZOPA</name>
<comment type="caution">
    <text evidence="3">The sequence shown here is derived from an EMBL/GenBank/DDBJ whole genome shotgun (WGS) entry which is preliminary data.</text>
</comment>
<accession>A0ABV6SMG7</accession>
<dbReference type="InterPro" id="IPR010985">
    <property type="entry name" value="Ribbon_hlx_hlx"/>
</dbReference>
<evidence type="ECO:0000313" key="3">
    <source>
        <dbReference type="EMBL" id="MFC0710727.1"/>
    </source>
</evidence>
<dbReference type="InterPro" id="IPR013321">
    <property type="entry name" value="Arc_rbn_hlx_hlx"/>
</dbReference>